<sequence length="333" mass="38693">MYYRFLILAVLLLSFGCKKKGCDIPEEVAEIPVQVKIERLEKSFFEADTKQEVAQFLNENPLFAEKYLQRSEYPADSVLVTSLLPLTTNASLDTLVQEANKRFGDMEQEREQLETAFKFIKHYYPEFNPPQVKTFVTGLGTLGNDLFVSDSLLVFGIDYFIGKNATYRPQAYEYILTRYEREKMVPAAMLLLSNRFNKANLTDRNLLSEMINMGKAYYFVKAVMPCTPDSLIISYTDQQLADIHHNEGRIWAHFIEKSLLYEKNPFQIQKYIGERPSTPEIDSKAPGRLGTWVGWQIVNTYMERNPNVTLPELMAETDYRKIFNESRYKPKKK</sequence>
<reference evidence="1" key="1">
    <citation type="submission" date="2020-08" db="EMBL/GenBank/DDBJ databases">
        <title>Pontibacter sp. SD6 16S ribosomal RNA gene Genome sequencing and assembly.</title>
        <authorList>
            <person name="Kang M."/>
        </authorList>
    </citation>
    <scope>NUCLEOTIDE SEQUENCE</scope>
    <source>
        <strain evidence="1">SD6</strain>
    </source>
</reference>
<gene>
    <name evidence="1" type="primary">gldB</name>
    <name evidence="1" type="ORF">H8S84_17870</name>
</gene>
<accession>A0A923SKG4</accession>
<dbReference type="EMBL" id="JACRVF010000006">
    <property type="protein sequence ID" value="MBC5994717.1"/>
    <property type="molecule type" value="Genomic_DNA"/>
</dbReference>
<dbReference type="InterPro" id="IPR019853">
    <property type="entry name" value="GldB-like"/>
</dbReference>
<name>A0A923SKG4_9BACT</name>
<evidence type="ECO:0000313" key="1">
    <source>
        <dbReference type="EMBL" id="MBC5994717.1"/>
    </source>
</evidence>
<protein>
    <submittedName>
        <fullName evidence="1">Gliding motility lipoprotein GldB</fullName>
    </submittedName>
</protein>
<dbReference type="Pfam" id="PF25594">
    <property type="entry name" value="GldB_lipo"/>
    <property type="match status" value="1"/>
</dbReference>
<proteinExistence type="predicted"/>
<dbReference type="AlphaFoldDB" id="A0A923SKG4"/>
<comment type="caution">
    <text evidence="1">The sequence shown here is derived from an EMBL/GenBank/DDBJ whole genome shotgun (WGS) entry which is preliminary data.</text>
</comment>
<keyword evidence="2" id="KW-1185">Reference proteome</keyword>
<dbReference type="RefSeq" id="WP_187068749.1">
    <property type="nucleotide sequence ID" value="NZ_JACRVF010000006.1"/>
</dbReference>
<dbReference type="NCBIfam" id="TIGR03514">
    <property type="entry name" value="GldB_lipo"/>
    <property type="match status" value="1"/>
</dbReference>
<organism evidence="1 2">
    <name type="scientific">Pontibacter cellulosilyticus</name>
    <dbReference type="NCBI Taxonomy" id="1720253"/>
    <lineage>
        <taxon>Bacteria</taxon>
        <taxon>Pseudomonadati</taxon>
        <taxon>Bacteroidota</taxon>
        <taxon>Cytophagia</taxon>
        <taxon>Cytophagales</taxon>
        <taxon>Hymenobacteraceae</taxon>
        <taxon>Pontibacter</taxon>
    </lineage>
</organism>
<dbReference type="PROSITE" id="PS51257">
    <property type="entry name" value="PROKAR_LIPOPROTEIN"/>
    <property type="match status" value="1"/>
</dbReference>
<keyword evidence="1" id="KW-0449">Lipoprotein</keyword>
<evidence type="ECO:0000313" key="2">
    <source>
        <dbReference type="Proteomes" id="UP000603640"/>
    </source>
</evidence>
<dbReference type="Proteomes" id="UP000603640">
    <property type="component" value="Unassembled WGS sequence"/>
</dbReference>